<dbReference type="Gene3D" id="3.30.460.10">
    <property type="entry name" value="Beta Polymerase, domain 2"/>
    <property type="match status" value="1"/>
</dbReference>
<dbReference type="EMBL" id="BAAANN010000021">
    <property type="protein sequence ID" value="GAA1970888.1"/>
    <property type="molecule type" value="Genomic_DNA"/>
</dbReference>
<accession>A0ABN2RL67</accession>
<dbReference type="InterPro" id="IPR007344">
    <property type="entry name" value="GrpB/CoaE"/>
</dbReference>
<dbReference type="InterPro" id="IPR043519">
    <property type="entry name" value="NT_sf"/>
</dbReference>
<dbReference type="Pfam" id="PF04229">
    <property type="entry name" value="GrpB"/>
    <property type="match status" value="1"/>
</dbReference>
<sequence>MKRVLLTGMSGTGKSTVVAELAARGYKAIDADHDGYSELVGVPDGELTGVGSGQDWVWREDAIAELLSTEDTDVLFVGGCSPNQGEFSFDHVVLLSAPARVIVERLTTRTTNSFGKDPGELARTLELQETIEPLLRDGADLELDTTAALDHTVEAVLRHVRESEPVVIVDYDDGWPALFDELRQPLAAALGTLTSRVEHVGSTSVPGLAAKPIIDMVIVLDSAVDLDEAAARIRPLGYERRGDSGVPGREAFSRPDGLPAHHLYASAADGEQLARQLAFRDALRASPEKARAYATLKRELARRFHTDRAGYTDAKTSFIESVLREITEGR</sequence>
<evidence type="ECO:0000313" key="1">
    <source>
        <dbReference type="EMBL" id="GAA1970888.1"/>
    </source>
</evidence>
<dbReference type="Gene3D" id="3.40.50.300">
    <property type="entry name" value="P-loop containing nucleotide triphosphate hydrolases"/>
    <property type="match status" value="1"/>
</dbReference>
<dbReference type="Proteomes" id="UP001501116">
    <property type="component" value="Unassembled WGS sequence"/>
</dbReference>
<dbReference type="Pfam" id="PF13238">
    <property type="entry name" value="AAA_18"/>
    <property type="match status" value="1"/>
</dbReference>
<name>A0ABN2RL67_9PSEU</name>
<proteinExistence type="predicted"/>
<comment type="caution">
    <text evidence="1">The sequence shown here is derived from an EMBL/GenBank/DDBJ whole genome shotgun (WGS) entry which is preliminary data.</text>
</comment>
<gene>
    <name evidence="1" type="ORF">GCM10009754_51120</name>
</gene>
<dbReference type="SUPFAM" id="SSF52540">
    <property type="entry name" value="P-loop containing nucleoside triphosphate hydrolases"/>
    <property type="match status" value="1"/>
</dbReference>
<organism evidence="1 2">
    <name type="scientific">Amycolatopsis minnesotensis</name>
    <dbReference type="NCBI Taxonomy" id="337894"/>
    <lineage>
        <taxon>Bacteria</taxon>
        <taxon>Bacillati</taxon>
        <taxon>Actinomycetota</taxon>
        <taxon>Actinomycetes</taxon>
        <taxon>Pseudonocardiales</taxon>
        <taxon>Pseudonocardiaceae</taxon>
        <taxon>Amycolatopsis</taxon>
    </lineage>
</organism>
<evidence type="ECO:0008006" key="3">
    <source>
        <dbReference type="Google" id="ProtNLM"/>
    </source>
</evidence>
<dbReference type="SUPFAM" id="SSF81301">
    <property type="entry name" value="Nucleotidyltransferase"/>
    <property type="match status" value="1"/>
</dbReference>
<dbReference type="RefSeq" id="WP_344423828.1">
    <property type="nucleotide sequence ID" value="NZ_BAAANN010000021.1"/>
</dbReference>
<dbReference type="PANTHER" id="PTHR34822:SF1">
    <property type="entry name" value="GRPB FAMILY PROTEIN"/>
    <property type="match status" value="1"/>
</dbReference>
<evidence type="ECO:0000313" key="2">
    <source>
        <dbReference type="Proteomes" id="UP001501116"/>
    </source>
</evidence>
<reference evidence="1 2" key="1">
    <citation type="journal article" date="2019" name="Int. J. Syst. Evol. Microbiol.">
        <title>The Global Catalogue of Microorganisms (GCM) 10K type strain sequencing project: providing services to taxonomists for standard genome sequencing and annotation.</title>
        <authorList>
            <consortium name="The Broad Institute Genomics Platform"/>
            <consortium name="The Broad Institute Genome Sequencing Center for Infectious Disease"/>
            <person name="Wu L."/>
            <person name="Ma J."/>
        </authorList>
    </citation>
    <scope>NUCLEOTIDE SEQUENCE [LARGE SCALE GENOMIC DNA]</scope>
    <source>
        <strain evidence="1 2">JCM 14545</strain>
    </source>
</reference>
<keyword evidence="2" id="KW-1185">Reference proteome</keyword>
<protein>
    <recommendedName>
        <fullName evidence="3">Dephospho-CoA kinase</fullName>
    </recommendedName>
</protein>
<dbReference type="PANTHER" id="PTHR34822">
    <property type="entry name" value="GRPB DOMAIN PROTEIN (AFU_ORTHOLOGUE AFUA_1G01530)"/>
    <property type="match status" value="1"/>
</dbReference>
<dbReference type="InterPro" id="IPR027417">
    <property type="entry name" value="P-loop_NTPase"/>
</dbReference>